<comment type="caution">
    <text evidence="1">The sequence shown here is derived from an EMBL/GenBank/DDBJ whole genome shotgun (WGS) entry which is preliminary data.</text>
</comment>
<evidence type="ECO:0000313" key="1">
    <source>
        <dbReference type="EMBL" id="KTF07490.1"/>
    </source>
</evidence>
<reference evidence="1" key="1">
    <citation type="submission" date="2013-11" db="EMBL/GenBank/DDBJ databases">
        <title>Microbial diversity, functional groups and degradation webs in Northern and Southern Mediterranean and Red Sea marine crude oil polluted sites.</title>
        <authorList>
            <person name="Daffonchio D."/>
            <person name="Mapelli F."/>
            <person name="Ferrer M."/>
            <person name="Richter M."/>
            <person name="Cherif A."/>
            <person name="Malkawi H.I."/>
            <person name="Yakimov M.M."/>
            <person name="Abdel-Fattah Y.R."/>
            <person name="Blaghen M."/>
            <person name="Golyshin P.N."/>
            <person name="Kalogerakis N."/>
            <person name="Boon N."/>
            <person name="Magagnini M."/>
            <person name="Fava F."/>
        </authorList>
    </citation>
    <scope>NUCLEOTIDE SEQUENCE</scope>
</reference>
<protein>
    <submittedName>
        <fullName evidence="1">Uncharacterized protein</fullName>
    </submittedName>
</protein>
<dbReference type="AlphaFoldDB" id="A0A1B6NVN1"/>
<gene>
    <name evidence="1" type="ORF">MGSAQ_001020</name>
</gene>
<proteinExistence type="predicted"/>
<organism evidence="1">
    <name type="scientific">marine sediment metagenome</name>
    <dbReference type="NCBI Taxonomy" id="412755"/>
    <lineage>
        <taxon>unclassified sequences</taxon>
        <taxon>metagenomes</taxon>
        <taxon>ecological metagenomes</taxon>
    </lineage>
</organism>
<accession>A0A1B6NVN1</accession>
<sequence length="66" mass="7274">MNNYQRNVVNWLDTKTIKPSNGLKKRVWSVISSMGFSALTHLKQKQTAIINRSATVAAASDLLSGI</sequence>
<dbReference type="EMBL" id="AYSL01000509">
    <property type="protein sequence ID" value="KTF07490.1"/>
    <property type="molecule type" value="Genomic_DNA"/>
</dbReference>
<name>A0A1B6NVN1_9ZZZZ</name>